<dbReference type="PATRIC" id="fig|294699.3.peg.3273"/>
<dbReference type="OrthoDB" id="2063617at2"/>
<dbReference type="AlphaFoldDB" id="A0A161HUZ6"/>
<keyword evidence="1" id="KW-0614">Plasmid</keyword>
<sequence>MEIKTLIIQQIKQVFGNVKVYDEKVKQGLQTPAFLVRMIQSEQERKIKGQVWRTYSWNIVYFPQSTEVDSECDGVFETFQTEFQYIANKYHVHRLEGTKQDDALVITFDVSIRLQEVMDETKMQTLGGVWVGQAN</sequence>
<gene>
    <name evidence="1" type="ORF">GFC30_3166</name>
</gene>
<protein>
    <submittedName>
        <fullName evidence="1">Uncharacterized protein</fullName>
    </submittedName>
</protein>
<accession>A0A161HUZ6</accession>
<name>A0A161HUZ6_9BACL</name>
<dbReference type="Proteomes" id="UP000076865">
    <property type="component" value="Plasmid pDSM15939_1"/>
</dbReference>
<evidence type="ECO:0000313" key="1">
    <source>
        <dbReference type="EMBL" id="ANB62134.1"/>
    </source>
</evidence>
<proteinExistence type="predicted"/>
<dbReference type="EMBL" id="CP015439">
    <property type="protein sequence ID" value="ANB62134.1"/>
    <property type="molecule type" value="Genomic_DNA"/>
</dbReference>
<keyword evidence="2" id="KW-1185">Reference proteome</keyword>
<reference evidence="1 2" key="1">
    <citation type="journal article" date="2006" name="Syst. Appl. Microbiol.">
        <title>Anoxybacillus amylolyticus sp. nov., a thermophilic amylase producing bacterium isolated from Mount Rittmann (Antarctica).</title>
        <authorList>
            <person name="Poli A."/>
            <person name="Esposito E."/>
            <person name="Lama L."/>
            <person name="Orlando P."/>
            <person name="Nicolaus G."/>
            <person name="de Appolonia F."/>
            <person name="Gambacorta A."/>
            <person name="Nicolaus B."/>
        </authorList>
    </citation>
    <scope>NUCLEOTIDE SEQUENCE [LARGE SCALE GENOMIC DNA]</scope>
    <source>
        <strain evidence="1 2">DSM 15939</strain>
        <plasmid evidence="2">Plasmid pdsm15939_1</plasmid>
    </source>
</reference>
<dbReference type="RefSeq" id="WP_066327854.1">
    <property type="nucleotide sequence ID" value="NZ_CP015439.1"/>
</dbReference>
<dbReference type="InterPro" id="IPR049254">
    <property type="entry name" value="Phage_tail_terminator"/>
</dbReference>
<evidence type="ECO:0000313" key="2">
    <source>
        <dbReference type="Proteomes" id="UP000076865"/>
    </source>
</evidence>
<organism evidence="1 2">
    <name type="scientific">Anoxybacteroides amylolyticum</name>
    <dbReference type="NCBI Taxonomy" id="294699"/>
    <lineage>
        <taxon>Bacteria</taxon>
        <taxon>Bacillati</taxon>
        <taxon>Bacillota</taxon>
        <taxon>Bacilli</taxon>
        <taxon>Bacillales</taxon>
        <taxon>Anoxybacillaceae</taxon>
        <taxon>Anoxybacteroides</taxon>
    </lineage>
</organism>
<dbReference type="KEGG" id="aamy:GFC30_3166"/>
<dbReference type="Pfam" id="PF20765">
    <property type="entry name" value="Phage_tail_terminator_8"/>
    <property type="match status" value="1"/>
</dbReference>
<geneLocation type="plasmid" evidence="2">
    <name>pdsm15939_1</name>
</geneLocation>